<keyword evidence="5" id="KW-0175">Coiled coil</keyword>
<name>A0AAI9ULF7_9PEZI</name>
<accession>A0AAI9ULF7</accession>
<dbReference type="AlphaFoldDB" id="A0AAI9ULF7"/>
<dbReference type="Pfam" id="PF04568">
    <property type="entry name" value="IATP"/>
    <property type="match status" value="1"/>
</dbReference>
<organism evidence="6 7">
    <name type="scientific">Colletotrichum cuscutae</name>
    <dbReference type="NCBI Taxonomy" id="1209917"/>
    <lineage>
        <taxon>Eukaryota</taxon>
        <taxon>Fungi</taxon>
        <taxon>Dikarya</taxon>
        <taxon>Ascomycota</taxon>
        <taxon>Pezizomycotina</taxon>
        <taxon>Sordariomycetes</taxon>
        <taxon>Hypocreomycetidae</taxon>
        <taxon>Glomerellales</taxon>
        <taxon>Glomerellaceae</taxon>
        <taxon>Colletotrichum</taxon>
        <taxon>Colletotrichum acutatum species complex</taxon>
    </lineage>
</organism>
<protein>
    <recommendedName>
        <fullName evidence="4">ATPase inhibitor, mitochondrial</fullName>
    </recommendedName>
</protein>
<feature type="coiled-coil region" evidence="5">
    <location>
        <begin position="49"/>
        <end position="86"/>
    </location>
</feature>
<dbReference type="GO" id="GO:0042030">
    <property type="term" value="F:ATPase inhibitor activity"/>
    <property type="evidence" value="ECO:0007669"/>
    <property type="project" value="InterPro"/>
</dbReference>
<evidence type="ECO:0000313" key="6">
    <source>
        <dbReference type="EMBL" id="KAK1460667.1"/>
    </source>
</evidence>
<comment type="function">
    <text evidence="4">Inhibits the enzyme activity of ATPase.</text>
</comment>
<comment type="similarity">
    <text evidence="2 4">Belongs to the ATPase inhibitor family.</text>
</comment>
<comment type="caution">
    <text evidence="6">The sequence shown here is derived from an EMBL/GenBank/DDBJ whole genome shotgun (WGS) entry which is preliminary data.</text>
</comment>
<dbReference type="InterPro" id="IPR007648">
    <property type="entry name" value="ATPase_inhibitor_mt"/>
</dbReference>
<dbReference type="Gene3D" id="1.20.5.500">
    <property type="entry name" value="Single helix bin"/>
    <property type="match status" value="1"/>
</dbReference>
<sequence>MMRIAATKAAARPLTLASRACFSTTARTMSEGDTGAPSKYGGGDAFQKREKANEDYAIRQREKEKLLELKKKLSEQQAHLQQLSDHMFVHHLSSFHAFPSFPPSKPAPSACNDVDFVHLLTTAPKTVTRSPKTRVASTTKFKIIKMQFPPRFTEEVFSKR</sequence>
<comment type="subcellular location">
    <subcellularLocation>
        <location evidence="1">Mitochondrion</location>
    </subcellularLocation>
</comment>
<keyword evidence="3" id="KW-0496">Mitochondrion</keyword>
<evidence type="ECO:0000256" key="4">
    <source>
        <dbReference type="RuleBase" id="RU368087"/>
    </source>
</evidence>
<evidence type="ECO:0000256" key="5">
    <source>
        <dbReference type="SAM" id="Coils"/>
    </source>
</evidence>
<evidence type="ECO:0000256" key="2">
    <source>
        <dbReference type="ARBA" id="ARBA00010901"/>
    </source>
</evidence>
<evidence type="ECO:0000256" key="3">
    <source>
        <dbReference type="ARBA" id="ARBA00023128"/>
    </source>
</evidence>
<gene>
    <name evidence="6" type="ORF">CCUS01_08772</name>
</gene>
<dbReference type="EMBL" id="MPDP01000272">
    <property type="protein sequence ID" value="KAK1460667.1"/>
    <property type="molecule type" value="Genomic_DNA"/>
</dbReference>
<evidence type="ECO:0000256" key="1">
    <source>
        <dbReference type="ARBA" id="ARBA00004173"/>
    </source>
</evidence>
<keyword evidence="7" id="KW-1185">Reference proteome</keyword>
<dbReference type="Proteomes" id="UP001239213">
    <property type="component" value="Unassembled WGS sequence"/>
</dbReference>
<proteinExistence type="inferred from homology"/>
<dbReference type="GO" id="GO:0005739">
    <property type="term" value="C:mitochondrion"/>
    <property type="evidence" value="ECO:0007669"/>
    <property type="project" value="UniProtKB-SubCell"/>
</dbReference>
<reference evidence="6" key="1">
    <citation type="submission" date="2016-11" db="EMBL/GenBank/DDBJ databases">
        <title>The genome sequence of Colletotrichum cuscutae.</title>
        <authorList>
            <person name="Baroncelli R."/>
        </authorList>
    </citation>
    <scope>NUCLEOTIDE SEQUENCE</scope>
    <source>
        <strain evidence="6">IMI 304802</strain>
    </source>
</reference>
<evidence type="ECO:0000313" key="7">
    <source>
        <dbReference type="Proteomes" id="UP001239213"/>
    </source>
</evidence>